<dbReference type="EMBL" id="AP004166">
    <property type="protein sequence ID" value="BAD09246.1"/>
    <property type="molecule type" value="Genomic_DNA"/>
</dbReference>
<organism evidence="2 3">
    <name type="scientific">Oryza sativa subsp. japonica</name>
    <name type="common">Rice</name>
    <dbReference type="NCBI Taxonomy" id="39947"/>
    <lineage>
        <taxon>Eukaryota</taxon>
        <taxon>Viridiplantae</taxon>
        <taxon>Streptophyta</taxon>
        <taxon>Embryophyta</taxon>
        <taxon>Tracheophyta</taxon>
        <taxon>Spermatophyta</taxon>
        <taxon>Magnoliopsida</taxon>
        <taxon>Liliopsida</taxon>
        <taxon>Poales</taxon>
        <taxon>Poaceae</taxon>
        <taxon>BOP clade</taxon>
        <taxon>Oryzoideae</taxon>
        <taxon>Oryzeae</taxon>
        <taxon>Oryzinae</taxon>
        <taxon>Oryza</taxon>
        <taxon>Oryza sativa</taxon>
    </lineage>
</organism>
<proteinExistence type="predicted"/>
<sequence length="244" mass="26412">MEPEIPAPVSFLSGRVLPLSVLYNCSPSSALPFPPLAARSRRRIRARAVLLSLRRRRRPPFRRRRRSGPPPDSAPPPSASPSGCRPRPPLRFARRPPEHRRHRHPEPRRRFPPLRPPFSSASLSRGEPKTAVRFPPSLRSLGRRSAAPMVAGGDHRGAGAPLPSAVPARPPSGAPSWLPSGPGRQPPAPAGAADARDPRRRPPPAACARSTVDRAADAWAPPPVDPVRTPAPSADAIIRFLIKI</sequence>
<protein>
    <submittedName>
        <fullName evidence="2">HGWP repeat containing protein-like</fullName>
    </submittedName>
</protein>
<reference evidence="3" key="1">
    <citation type="journal article" date="2005" name="Nature">
        <title>The map-based sequence of the rice genome.</title>
        <authorList>
            <consortium name="International rice genome sequencing project (IRGSP)"/>
            <person name="Matsumoto T."/>
            <person name="Wu J."/>
            <person name="Kanamori H."/>
            <person name="Katayose Y."/>
            <person name="Fujisawa M."/>
            <person name="Namiki N."/>
            <person name="Mizuno H."/>
            <person name="Yamamoto K."/>
            <person name="Antonio B.A."/>
            <person name="Baba T."/>
            <person name="Sakata K."/>
            <person name="Nagamura Y."/>
            <person name="Aoki H."/>
            <person name="Arikawa K."/>
            <person name="Arita K."/>
            <person name="Bito T."/>
            <person name="Chiden Y."/>
            <person name="Fujitsuka N."/>
            <person name="Fukunaka R."/>
            <person name="Hamada M."/>
            <person name="Harada C."/>
            <person name="Hayashi A."/>
            <person name="Hijishita S."/>
            <person name="Honda M."/>
            <person name="Hosokawa S."/>
            <person name="Ichikawa Y."/>
            <person name="Idonuma A."/>
            <person name="Iijima M."/>
            <person name="Ikeda M."/>
            <person name="Ikeno M."/>
            <person name="Ito K."/>
            <person name="Ito S."/>
            <person name="Ito T."/>
            <person name="Ito Y."/>
            <person name="Ito Y."/>
            <person name="Iwabuchi A."/>
            <person name="Kamiya K."/>
            <person name="Karasawa W."/>
            <person name="Kurita K."/>
            <person name="Katagiri S."/>
            <person name="Kikuta A."/>
            <person name="Kobayashi H."/>
            <person name="Kobayashi N."/>
            <person name="Machita K."/>
            <person name="Maehara T."/>
            <person name="Masukawa M."/>
            <person name="Mizubayashi T."/>
            <person name="Mukai Y."/>
            <person name="Nagasaki H."/>
            <person name="Nagata Y."/>
            <person name="Naito S."/>
            <person name="Nakashima M."/>
            <person name="Nakama Y."/>
            <person name="Nakamichi Y."/>
            <person name="Nakamura M."/>
            <person name="Meguro A."/>
            <person name="Negishi M."/>
            <person name="Ohta I."/>
            <person name="Ohta T."/>
            <person name="Okamoto M."/>
            <person name="Ono N."/>
            <person name="Saji S."/>
            <person name="Sakaguchi M."/>
            <person name="Sakai K."/>
            <person name="Shibata M."/>
            <person name="Shimokawa T."/>
            <person name="Song J."/>
            <person name="Takazaki Y."/>
            <person name="Terasawa K."/>
            <person name="Tsugane M."/>
            <person name="Tsuji K."/>
            <person name="Ueda S."/>
            <person name="Waki K."/>
            <person name="Yamagata H."/>
            <person name="Yamamoto M."/>
            <person name="Yamamoto S."/>
            <person name="Yamane H."/>
            <person name="Yoshiki S."/>
            <person name="Yoshihara R."/>
            <person name="Yukawa K."/>
            <person name="Zhong H."/>
            <person name="Yano M."/>
            <person name="Yuan Q."/>
            <person name="Ouyang S."/>
            <person name="Liu J."/>
            <person name="Jones K.M."/>
            <person name="Gansberger K."/>
            <person name="Moffat K."/>
            <person name="Hill J."/>
            <person name="Bera J."/>
            <person name="Fadrosh D."/>
            <person name="Jin S."/>
            <person name="Johri S."/>
            <person name="Kim M."/>
            <person name="Overton L."/>
            <person name="Reardon M."/>
            <person name="Tsitrin T."/>
            <person name="Vuong H."/>
            <person name="Weaver B."/>
            <person name="Ciecko A."/>
            <person name="Tallon L."/>
            <person name="Jackson J."/>
            <person name="Pai G."/>
            <person name="Aken S.V."/>
            <person name="Utterback T."/>
            <person name="Reidmuller S."/>
            <person name="Feldblyum T."/>
            <person name="Hsiao J."/>
            <person name="Zismann V."/>
            <person name="Iobst S."/>
            <person name="de Vazeille A.R."/>
            <person name="Buell C.R."/>
            <person name="Ying K."/>
            <person name="Li Y."/>
            <person name="Lu T."/>
            <person name="Huang Y."/>
            <person name="Zhao Q."/>
            <person name="Feng Q."/>
            <person name="Zhang L."/>
            <person name="Zhu J."/>
            <person name="Weng Q."/>
            <person name="Mu J."/>
            <person name="Lu Y."/>
            <person name="Fan D."/>
            <person name="Liu Y."/>
            <person name="Guan J."/>
            <person name="Zhang Y."/>
            <person name="Yu S."/>
            <person name="Liu X."/>
            <person name="Zhang Y."/>
            <person name="Hong G."/>
            <person name="Han B."/>
            <person name="Choisne N."/>
            <person name="Demange N."/>
            <person name="Orjeda G."/>
            <person name="Samain S."/>
            <person name="Cattolico L."/>
            <person name="Pelletier E."/>
            <person name="Couloux A."/>
            <person name="Segurens B."/>
            <person name="Wincker P."/>
            <person name="D'Hont A."/>
            <person name="Scarpelli C."/>
            <person name="Weissenbach J."/>
            <person name="Salanoubat M."/>
            <person name="Quetier F."/>
            <person name="Yu Y."/>
            <person name="Kim H.R."/>
            <person name="Rambo T."/>
            <person name="Currie J."/>
            <person name="Collura K."/>
            <person name="Luo M."/>
            <person name="Yang T."/>
            <person name="Ammiraju J.S.S."/>
            <person name="Engler F."/>
            <person name="Soderlund C."/>
            <person name="Wing R.A."/>
            <person name="Palmer L.E."/>
            <person name="de la Bastide M."/>
            <person name="Spiegel L."/>
            <person name="Nascimento L."/>
            <person name="Zutavern T."/>
            <person name="O'Shaughnessy A."/>
            <person name="Dike S."/>
            <person name="Dedhia N."/>
            <person name="Preston R."/>
            <person name="Balija V."/>
            <person name="McCombie W.R."/>
            <person name="Chow T."/>
            <person name="Chen H."/>
            <person name="Chung M."/>
            <person name="Chen C."/>
            <person name="Shaw J."/>
            <person name="Wu H."/>
            <person name="Hsiao K."/>
            <person name="Chao Y."/>
            <person name="Chu M."/>
            <person name="Cheng C."/>
            <person name="Hour A."/>
            <person name="Lee P."/>
            <person name="Lin S."/>
            <person name="Lin Y."/>
            <person name="Liou J."/>
            <person name="Liu S."/>
            <person name="Hsing Y."/>
            <person name="Raghuvanshi S."/>
            <person name="Mohanty A."/>
            <person name="Bharti A.K."/>
            <person name="Gaur A."/>
            <person name="Gupta V."/>
            <person name="Kumar D."/>
            <person name="Ravi V."/>
            <person name="Vij S."/>
            <person name="Kapur A."/>
            <person name="Khurana P."/>
            <person name="Khurana P."/>
            <person name="Khurana J.P."/>
            <person name="Tyagi A.K."/>
            <person name="Gaikwad K."/>
            <person name="Singh A."/>
            <person name="Dalal V."/>
            <person name="Srivastava S."/>
            <person name="Dixit A."/>
            <person name="Pal A.K."/>
            <person name="Ghazi I.A."/>
            <person name="Yadav M."/>
            <person name="Pandit A."/>
            <person name="Bhargava A."/>
            <person name="Sureshbabu K."/>
            <person name="Batra K."/>
            <person name="Sharma T.R."/>
            <person name="Mohapatra T."/>
            <person name="Singh N.K."/>
            <person name="Messing J."/>
            <person name="Nelson A.B."/>
            <person name="Fuks G."/>
            <person name="Kavchok S."/>
            <person name="Keizer G."/>
            <person name="Linton E."/>
            <person name="Llaca V."/>
            <person name="Song R."/>
            <person name="Tanyolac B."/>
            <person name="Young S."/>
            <person name="Ho-Il K."/>
            <person name="Hahn J.H."/>
            <person name="Sangsakoo G."/>
            <person name="Vanavichit A."/>
            <person name="de Mattos Luiz.A.T."/>
            <person name="Zimmer P.D."/>
            <person name="Malone G."/>
            <person name="Dellagostin O."/>
            <person name="de Oliveira A.C."/>
            <person name="Bevan M."/>
            <person name="Bancroft I."/>
            <person name="Minx P."/>
            <person name="Cordum H."/>
            <person name="Wilson R."/>
            <person name="Cheng Z."/>
            <person name="Jin W."/>
            <person name="Jiang J."/>
            <person name="Leong S.A."/>
            <person name="Iwama H."/>
            <person name="Gojobori T."/>
            <person name="Itoh T."/>
            <person name="Niimura Y."/>
            <person name="Fujii Y."/>
            <person name="Habara T."/>
            <person name="Sakai H."/>
            <person name="Sato Y."/>
            <person name="Wilson G."/>
            <person name="Kumar K."/>
            <person name="McCouch S."/>
            <person name="Juretic N."/>
            <person name="Hoen D."/>
            <person name="Wright S."/>
            <person name="Bruskiewich R."/>
            <person name="Bureau T."/>
            <person name="Miyao A."/>
            <person name="Hirochika H."/>
            <person name="Nishikawa T."/>
            <person name="Kadowaki K."/>
            <person name="Sugiura M."/>
            <person name="Burr B."/>
            <person name="Sasaki T."/>
        </authorList>
    </citation>
    <scope>NUCLEOTIDE SEQUENCE [LARGE SCALE GENOMIC DNA]</scope>
    <source>
        <strain evidence="3">cv. Nipponbare</strain>
    </source>
</reference>
<dbReference type="Proteomes" id="UP000000763">
    <property type="component" value="Chromosome 8"/>
</dbReference>
<evidence type="ECO:0000313" key="3">
    <source>
        <dbReference type="Proteomes" id="UP000000763"/>
    </source>
</evidence>
<accession>Q6ZFS9</accession>
<reference evidence="3" key="2">
    <citation type="journal article" date="2008" name="Nucleic Acids Res.">
        <title>The rice annotation project database (RAP-DB): 2008 update.</title>
        <authorList>
            <consortium name="The rice annotation project (RAP)"/>
        </authorList>
    </citation>
    <scope>GENOME REANNOTATION</scope>
    <source>
        <strain evidence="3">cv. Nipponbare</strain>
    </source>
</reference>
<feature type="compositionally biased region" description="Basic residues" evidence="1">
    <location>
        <begin position="92"/>
        <end position="112"/>
    </location>
</feature>
<gene>
    <name evidence="2" type="primary">OJ1499_A07.7</name>
</gene>
<feature type="region of interest" description="Disordered" evidence="1">
    <location>
        <begin position="55"/>
        <end position="231"/>
    </location>
</feature>
<evidence type="ECO:0000256" key="1">
    <source>
        <dbReference type="SAM" id="MobiDB-lite"/>
    </source>
</evidence>
<dbReference type="AlphaFoldDB" id="Q6ZFS9"/>
<feature type="compositionally biased region" description="Basic residues" evidence="1">
    <location>
        <begin position="55"/>
        <end position="67"/>
    </location>
</feature>
<feature type="compositionally biased region" description="Pro residues" evidence="1">
    <location>
        <begin position="68"/>
        <end position="79"/>
    </location>
</feature>
<evidence type="ECO:0000313" key="2">
    <source>
        <dbReference type="EMBL" id="BAD09246.1"/>
    </source>
</evidence>
<name>Q6ZFS9_ORYSJ</name>